<comment type="similarity">
    <text evidence="1">Belongs to the peptidase M16 family.</text>
</comment>
<evidence type="ECO:0000313" key="4">
    <source>
        <dbReference type="Proteomes" id="UP001156666"/>
    </source>
</evidence>
<dbReference type="InterPro" id="IPR050361">
    <property type="entry name" value="MPP/UQCRC_Complex"/>
</dbReference>
<name>A0AA37WIP8_9BACT</name>
<dbReference type="EMBL" id="BSOH01000037">
    <property type="protein sequence ID" value="GLR20085.1"/>
    <property type="molecule type" value="Genomic_DNA"/>
</dbReference>
<dbReference type="GO" id="GO:0046872">
    <property type="term" value="F:metal ion binding"/>
    <property type="evidence" value="ECO:0007669"/>
    <property type="project" value="InterPro"/>
</dbReference>
<dbReference type="Proteomes" id="UP001156666">
    <property type="component" value="Unassembled WGS sequence"/>
</dbReference>
<dbReference type="Pfam" id="PF05193">
    <property type="entry name" value="Peptidase_M16_C"/>
    <property type="match status" value="1"/>
</dbReference>
<dbReference type="Gene3D" id="3.30.830.10">
    <property type="entry name" value="Metalloenzyme, LuxS/M16 peptidase-like"/>
    <property type="match status" value="3"/>
</dbReference>
<reference evidence="3" key="1">
    <citation type="journal article" date="2014" name="Int. J. Syst. Evol. Microbiol.">
        <title>Complete genome sequence of Corynebacterium casei LMG S-19264T (=DSM 44701T), isolated from a smear-ripened cheese.</title>
        <authorList>
            <consortium name="US DOE Joint Genome Institute (JGI-PGF)"/>
            <person name="Walter F."/>
            <person name="Albersmeier A."/>
            <person name="Kalinowski J."/>
            <person name="Ruckert C."/>
        </authorList>
    </citation>
    <scope>NUCLEOTIDE SEQUENCE</scope>
    <source>
        <strain evidence="3">NBRC 108769</strain>
    </source>
</reference>
<dbReference type="PANTHER" id="PTHR11851">
    <property type="entry name" value="METALLOPROTEASE"/>
    <property type="match status" value="1"/>
</dbReference>
<organism evidence="3 4">
    <name type="scientific">Portibacter lacus</name>
    <dbReference type="NCBI Taxonomy" id="1099794"/>
    <lineage>
        <taxon>Bacteria</taxon>
        <taxon>Pseudomonadati</taxon>
        <taxon>Bacteroidota</taxon>
        <taxon>Saprospiria</taxon>
        <taxon>Saprospirales</taxon>
        <taxon>Haliscomenobacteraceae</taxon>
        <taxon>Portibacter</taxon>
    </lineage>
</organism>
<feature type="domain" description="Peptidase M16 C-terminal" evidence="2">
    <location>
        <begin position="398"/>
        <end position="576"/>
    </location>
</feature>
<dbReference type="AlphaFoldDB" id="A0AA37WIP8"/>
<gene>
    <name evidence="3" type="ORF">GCM10007940_47010</name>
</gene>
<protein>
    <recommendedName>
        <fullName evidence="2">Peptidase M16 C-terminal domain-containing protein</fullName>
    </recommendedName>
</protein>
<keyword evidence="4" id="KW-1185">Reference proteome</keyword>
<dbReference type="PANTHER" id="PTHR11851:SF49">
    <property type="entry name" value="MITOCHONDRIAL-PROCESSING PEPTIDASE SUBUNIT ALPHA"/>
    <property type="match status" value="1"/>
</dbReference>
<dbReference type="SUPFAM" id="SSF63411">
    <property type="entry name" value="LuxS/MPP-like metallohydrolase"/>
    <property type="match status" value="3"/>
</dbReference>
<evidence type="ECO:0000259" key="2">
    <source>
        <dbReference type="Pfam" id="PF05193"/>
    </source>
</evidence>
<dbReference type="RefSeq" id="WP_235293605.1">
    <property type="nucleotide sequence ID" value="NZ_BSOH01000037.1"/>
</dbReference>
<evidence type="ECO:0000313" key="3">
    <source>
        <dbReference type="EMBL" id="GLR20085.1"/>
    </source>
</evidence>
<evidence type="ECO:0000256" key="1">
    <source>
        <dbReference type="ARBA" id="ARBA00007261"/>
    </source>
</evidence>
<sequence length="652" mass="74106">MYKHDHISVKTDIDYRQSLVRQLYNRMLNTRLDEITKEADPPFIFAYSGYGSDVGDLDTYTAFANVPEGKIEHALDVLLTENERALRHGFNASELERQKTAMKENIMRQAKEQDKIDSRRLITRYIYHYLDGNPIPSIDQQLAYYEKFLPTITVEEIDALAKDWITPENRVVVVTAPEKDDVVLPTEEDLLGLIDGIANKEIAPYEDKVITAPLFDKELSAVSIKQTASYDEVGVKEFELENGVKIVLKPTTFKNDEIMMTASSEGGTSLYEDEDYMNATNASRIVAQSGLGDFSDSDLEKLLTGKTVGVFPYIGSYYEGVSGSCSPKDLETMLQLTYMYFTDVRKDEEAFNSYISKQANTYKNLMSNPAYYFMDHSMKLRTNNHPRVGFPTAESLESIDYDRALEIYKERFADASGFTFIFVGNFEEETLKEMCQKYLGNLPSSGVEETYMNRQIDYVEGEINDLINMGAAPKTQVELFFHGPFEWTPENAYHFNSMLDVLRIKMRESMREDKGGVYGVRVSGNASRIPEERYSITVSFNCDPGNTEDLIATAMKDVEHATKNGASEKDLTKVKETQRQSMIKSLEENTYWRSKLENVYENGVSPSTISLEHLEKSIQGLDSDDIKNAASQYFGSGNFIRMVMEPAEVENN</sequence>
<dbReference type="InterPro" id="IPR007863">
    <property type="entry name" value="Peptidase_M16_C"/>
</dbReference>
<reference evidence="3" key="2">
    <citation type="submission" date="2023-01" db="EMBL/GenBank/DDBJ databases">
        <title>Draft genome sequence of Portibacter lacus strain NBRC 108769.</title>
        <authorList>
            <person name="Sun Q."/>
            <person name="Mori K."/>
        </authorList>
    </citation>
    <scope>NUCLEOTIDE SEQUENCE</scope>
    <source>
        <strain evidence="3">NBRC 108769</strain>
    </source>
</reference>
<proteinExistence type="inferred from homology"/>
<dbReference type="InterPro" id="IPR011249">
    <property type="entry name" value="Metalloenz_LuxS/M16"/>
</dbReference>
<comment type="caution">
    <text evidence="3">The sequence shown here is derived from an EMBL/GenBank/DDBJ whole genome shotgun (WGS) entry which is preliminary data.</text>
</comment>
<accession>A0AA37WIP8</accession>